<accession>A0A381R0P3</accession>
<reference evidence="1" key="1">
    <citation type="submission" date="2018-05" db="EMBL/GenBank/DDBJ databases">
        <authorList>
            <person name="Lanie J.A."/>
            <person name="Ng W.-L."/>
            <person name="Kazmierczak K.M."/>
            <person name="Andrzejewski T.M."/>
            <person name="Davidsen T.M."/>
            <person name="Wayne K.J."/>
            <person name="Tettelin H."/>
            <person name="Glass J.I."/>
            <person name="Rusch D."/>
            <person name="Podicherti R."/>
            <person name="Tsui H.-C.T."/>
            <person name="Winkler M.E."/>
        </authorList>
    </citation>
    <scope>NUCLEOTIDE SEQUENCE</scope>
</reference>
<gene>
    <name evidence="1" type="ORF">METZ01_LOCUS38126</name>
</gene>
<organism evidence="1">
    <name type="scientific">marine metagenome</name>
    <dbReference type="NCBI Taxonomy" id="408172"/>
    <lineage>
        <taxon>unclassified sequences</taxon>
        <taxon>metagenomes</taxon>
        <taxon>ecological metagenomes</taxon>
    </lineage>
</organism>
<dbReference type="EMBL" id="UINC01001627">
    <property type="protein sequence ID" value="SUZ85272.1"/>
    <property type="molecule type" value="Genomic_DNA"/>
</dbReference>
<protein>
    <submittedName>
        <fullName evidence="1">Uncharacterized protein</fullName>
    </submittedName>
</protein>
<evidence type="ECO:0000313" key="1">
    <source>
        <dbReference type="EMBL" id="SUZ85272.1"/>
    </source>
</evidence>
<name>A0A381R0P3_9ZZZZ</name>
<proteinExistence type="predicted"/>
<dbReference type="AlphaFoldDB" id="A0A381R0P3"/>
<sequence length="59" mass="6849">MTTEGNPVHQKKRGPGRCVIRGETWTDRFVKALVYGKQNFYYLCSKARRRTQASEKNGE</sequence>